<dbReference type="PANTHER" id="PTHR30409">
    <property type="entry name" value="CARBAMATE KINASE"/>
    <property type="match status" value="1"/>
</dbReference>
<dbReference type="NCBIfam" id="TIGR00746">
    <property type="entry name" value="arcC"/>
    <property type="match status" value="1"/>
</dbReference>
<evidence type="ECO:0000259" key="12">
    <source>
        <dbReference type="Pfam" id="PF00696"/>
    </source>
</evidence>
<evidence type="ECO:0000256" key="3">
    <source>
        <dbReference type="ARBA" id="ARBA00013070"/>
    </source>
</evidence>
<keyword evidence="8" id="KW-0067">ATP-binding</keyword>
<dbReference type="OrthoDB" id="9766717at2"/>
<evidence type="ECO:0000313" key="13">
    <source>
        <dbReference type="EMBL" id="QNB46481.1"/>
    </source>
</evidence>
<keyword evidence="7 11" id="KW-0418">Kinase</keyword>
<evidence type="ECO:0000256" key="11">
    <source>
        <dbReference type="PIRNR" id="PIRNR000723"/>
    </source>
</evidence>
<evidence type="ECO:0000256" key="8">
    <source>
        <dbReference type="ARBA" id="ARBA00022840"/>
    </source>
</evidence>
<reference evidence="13 14" key="1">
    <citation type="journal article" date="2019" name="Front. Microbiol.">
        <title>Thermoanaerosceptrum fracticalcis gen. nov. sp. nov., a Novel Fumarate-Fermenting Microorganism From a Deep Fractured Carbonate Aquifer of the US Great Basin.</title>
        <authorList>
            <person name="Hamilton-Brehm S.D."/>
            <person name="Stewart L.E."/>
            <person name="Zavarin M."/>
            <person name="Caldwell M."/>
            <person name="Lawson P.A."/>
            <person name="Onstott T.C."/>
            <person name="Grzymski J."/>
            <person name="Neveux I."/>
            <person name="Lollar B.S."/>
            <person name="Russell C.E."/>
            <person name="Moser D.P."/>
        </authorList>
    </citation>
    <scope>NUCLEOTIDE SEQUENCE [LARGE SCALE GENOMIC DNA]</scope>
    <source>
        <strain evidence="13 14">DRI-13</strain>
    </source>
</reference>
<dbReference type="KEGG" id="tfr:BR63_09245"/>
<dbReference type="InterPro" id="IPR023000">
    <property type="entry name" value="Shikimate_kinase_CS"/>
</dbReference>
<dbReference type="FunFam" id="3.40.1160.10:FF:000007">
    <property type="entry name" value="Carbamate kinase"/>
    <property type="match status" value="1"/>
</dbReference>
<sequence>MGKTIVLAFGGNAITKAGQKGTFPEQLANIKETCAHLVGLIKEGHRVVLTHGNGPQVGNLLIKNELSKSVVPAMPLDVCVSNTQGSLGYALQQELTNALVKEGIHVPVVTVVTRVEVDKDDPAFQNPTKPVGPFYTEEEAKKLREEKGYAMVEDSGRGWRRVVPSPFPLKILEKDAIRALIEAGAVVIAAGGGGIPVSQNDLGEYSGVEAVIDKDLAGQQLARDVGADTFVLLTGVSRVAINFGKPSQKELDVITAREGRQYQKEGHFPPGSMGPKMEAALLFVEKGGQKSIIAALEEIGPALKGETGTTIIPE</sequence>
<organism evidence="13 14">
    <name type="scientific">Thermanaerosceptrum fracticalcis</name>
    <dbReference type="NCBI Taxonomy" id="1712410"/>
    <lineage>
        <taxon>Bacteria</taxon>
        <taxon>Bacillati</taxon>
        <taxon>Bacillota</taxon>
        <taxon>Clostridia</taxon>
        <taxon>Eubacteriales</taxon>
        <taxon>Peptococcaceae</taxon>
        <taxon>Thermanaerosceptrum</taxon>
    </lineage>
</organism>
<dbReference type="InterPro" id="IPR036393">
    <property type="entry name" value="AceGlu_kinase-like_sf"/>
</dbReference>
<evidence type="ECO:0000256" key="2">
    <source>
        <dbReference type="ARBA" id="ARBA00011066"/>
    </source>
</evidence>
<evidence type="ECO:0000256" key="9">
    <source>
        <dbReference type="ARBA" id="ARBA00048467"/>
    </source>
</evidence>
<dbReference type="InterPro" id="IPR003964">
    <property type="entry name" value="Carb_kinase"/>
</dbReference>
<dbReference type="RefSeq" id="WP_034422239.1">
    <property type="nucleotide sequence ID" value="NZ_CP045798.1"/>
</dbReference>
<accession>A0A7G6E327</accession>
<dbReference type="NCBIfam" id="NF009007">
    <property type="entry name" value="PRK12352.1"/>
    <property type="match status" value="1"/>
</dbReference>
<dbReference type="CDD" id="cd04235">
    <property type="entry name" value="AAK_CK"/>
    <property type="match status" value="1"/>
</dbReference>
<dbReference type="PIRSF" id="PIRSF000723">
    <property type="entry name" value="Carbamate_kin"/>
    <property type="match status" value="1"/>
</dbReference>
<evidence type="ECO:0000256" key="1">
    <source>
        <dbReference type="ARBA" id="ARBA00005118"/>
    </source>
</evidence>
<gene>
    <name evidence="13" type="primary">arcC</name>
    <name evidence="13" type="ORF">BR63_09245</name>
</gene>
<comment type="catalytic activity">
    <reaction evidence="9">
        <text>hydrogencarbonate + NH4(+) + ATP = carbamoyl phosphate + ADP + H2O + H(+)</text>
        <dbReference type="Rhea" id="RHEA:10152"/>
        <dbReference type="ChEBI" id="CHEBI:15377"/>
        <dbReference type="ChEBI" id="CHEBI:15378"/>
        <dbReference type="ChEBI" id="CHEBI:17544"/>
        <dbReference type="ChEBI" id="CHEBI:28938"/>
        <dbReference type="ChEBI" id="CHEBI:30616"/>
        <dbReference type="ChEBI" id="CHEBI:58228"/>
        <dbReference type="ChEBI" id="CHEBI:456216"/>
        <dbReference type="EC" id="2.7.2.2"/>
    </reaction>
</comment>
<evidence type="ECO:0000256" key="4">
    <source>
        <dbReference type="ARBA" id="ARBA00022503"/>
    </source>
</evidence>
<protein>
    <recommendedName>
        <fullName evidence="3 10">Carbamate kinase</fullName>
    </recommendedName>
</protein>
<feature type="domain" description="Aspartate/glutamate/uridylate kinase" evidence="12">
    <location>
        <begin position="3"/>
        <end position="294"/>
    </location>
</feature>
<dbReference type="UniPathway" id="UPA00996">
    <property type="reaction ID" value="UER00366"/>
</dbReference>
<dbReference type="AlphaFoldDB" id="A0A7G6E327"/>
<keyword evidence="4" id="KW-0056">Arginine metabolism</keyword>
<dbReference type="GO" id="GO:0019546">
    <property type="term" value="P:L-arginine deiminase pathway"/>
    <property type="evidence" value="ECO:0007669"/>
    <property type="project" value="TreeGrafter"/>
</dbReference>
<dbReference type="SUPFAM" id="SSF53633">
    <property type="entry name" value="Carbamate kinase-like"/>
    <property type="match status" value="1"/>
</dbReference>
<dbReference type="Proteomes" id="UP000515847">
    <property type="component" value="Chromosome"/>
</dbReference>
<keyword evidence="14" id="KW-1185">Reference proteome</keyword>
<keyword evidence="6" id="KW-0547">Nucleotide-binding</keyword>
<dbReference type="EMBL" id="CP045798">
    <property type="protein sequence ID" value="QNB46481.1"/>
    <property type="molecule type" value="Genomic_DNA"/>
</dbReference>
<comment type="similarity">
    <text evidence="2 11">Belongs to the carbamate kinase family.</text>
</comment>
<dbReference type="PRINTS" id="PR01469">
    <property type="entry name" value="CARBMTKINASE"/>
</dbReference>
<evidence type="ECO:0000256" key="5">
    <source>
        <dbReference type="ARBA" id="ARBA00022679"/>
    </source>
</evidence>
<evidence type="ECO:0000256" key="7">
    <source>
        <dbReference type="ARBA" id="ARBA00022777"/>
    </source>
</evidence>
<proteinExistence type="inferred from homology"/>
<dbReference type="PANTHER" id="PTHR30409:SF1">
    <property type="entry name" value="CARBAMATE KINASE-RELATED"/>
    <property type="match status" value="1"/>
</dbReference>
<dbReference type="PROSITE" id="PS01128">
    <property type="entry name" value="SHIKIMATE_KINASE"/>
    <property type="match status" value="1"/>
</dbReference>
<dbReference type="InterPro" id="IPR001048">
    <property type="entry name" value="Asp/Glu/Uridylate_kinase"/>
</dbReference>
<evidence type="ECO:0000256" key="10">
    <source>
        <dbReference type="NCBIfam" id="TIGR00746"/>
    </source>
</evidence>
<dbReference type="GO" id="GO:0005524">
    <property type="term" value="F:ATP binding"/>
    <property type="evidence" value="ECO:0007669"/>
    <property type="project" value="UniProtKB-KW"/>
</dbReference>
<dbReference type="GO" id="GO:0005829">
    <property type="term" value="C:cytosol"/>
    <property type="evidence" value="ECO:0007669"/>
    <property type="project" value="TreeGrafter"/>
</dbReference>
<dbReference type="GO" id="GO:0008804">
    <property type="term" value="F:carbamate kinase activity"/>
    <property type="evidence" value="ECO:0007669"/>
    <property type="project" value="UniProtKB-UniRule"/>
</dbReference>
<dbReference type="Gene3D" id="3.40.1160.10">
    <property type="entry name" value="Acetylglutamate kinase-like"/>
    <property type="match status" value="1"/>
</dbReference>
<dbReference type="Pfam" id="PF00696">
    <property type="entry name" value="AA_kinase"/>
    <property type="match status" value="1"/>
</dbReference>
<evidence type="ECO:0000313" key="14">
    <source>
        <dbReference type="Proteomes" id="UP000515847"/>
    </source>
</evidence>
<evidence type="ECO:0000256" key="6">
    <source>
        <dbReference type="ARBA" id="ARBA00022741"/>
    </source>
</evidence>
<name>A0A7G6E327_THEFR</name>
<keyword evidence="5 11" id="KW-0808">Transferase</keyword>
<comment type="pathway">
    <text evidence="1">Metabolic intermediate metabolism; carbamoyl phosphate degradation; CO(2) and NH(3) from carbamoyl phosphate: step 1/1.</text>
</comment>